<evidence type="ECO:0000259" key="8">
    <source>
        <dbReference type="PROSITE" id="PS50893"/>
    </source>
</evidence>
<dbReference type="InterPro" id="IPR027417">
    <property type="entry name" value="P-loop_NTPase"/>
</dbReference>
<dbReference type="PROSITE" id="PS00211">
    <property type="entry name" value="ABC_TRANSPORTER_1"/>
    <property type="match status" value="1"/>
</dbReference>
<keyword evidence="11" id="KW-1185">Reference proteome</keyword>
<dbReference type="InterPro" id="IPR003439">
    <property type="entry name" value="ABC_transporter-like_ATP-bd"/>
</dbReference>
<feature type="transmembrane region" description="Helical" evidence="7">
    <location>
        <begin position="187"/>
        <end position="207"/>
    </location>
</feature>
<dbReference type="CDD" id="cd18547">
    <property type="entry name" value="ABC_6TM_Tm288_like"/>
    <property type="match status" value="1"/>
</dbReference>
<dbReference type="SUPFAM" id="SSF52540">
    <property type="entry name" value="P-loop containing nucleoside triphosphate hydrolases"/>
    <property type="match status" value="1"/>
</dbReference>
<evidence type="ECO:0000313" key="10">
    <source>
        <dbReference type="EMBL" id="MDY0396104.1"/>
    </source>
</evidence>
<organism evidence="10 11">
    <name type="scientific">Tigheibacillus halophilus</name>
    <dbReference type="NCBI Taxonomy" id="361280"/>
    <lineage>
        <taxon>Bacteria</taxon>
        <taxon>Bacillati</taxon>
        <taxon>Bacillota</taxon>
        <taxon>Bacilli</taxon>
        <taxon>Bacillales</taxon>
        <taxon>Bacillaceae</taxon>
        <taxon>Tigheibacillus</taxon>
    </lineage>
</organism>
<feature type="transmembrane region" description="Helical" evidence="7">
    <location>
        <begin position="284"/>
        <end position="308"/>
    </location>
</feature>
<dbReference type="CDD" id="cd03254">
    <property type="entry name" value="ABCC_Glucan_exporter_like"/>
    <property type="match status" value="1"/>
</dbReference>
<dbReference type="Gene3D" id="3.40.50.300">
    <property type="entry name" value="P-loop containing nucleotide triphosphate hydrolases"/>
    <property type="match status" value="1"/>
</dbReference>
<evidence type="ECO:0000256" key="4">
    <source>
        <dbReference type="ARBA" id="ARBA00022840"/>
    </source>
</evidence>
<dbReference type="Proteomes" id="UP001281447">
    <property type="component" value="Unassembled WGS sequence"/>
</dbReference>
<evidence type="ECO:0000259" key="9">
    <source>
        <dbReference type="PROSITE" id="PS50929"/>
    </source>
</evidence>
<keyword evidence="3" id="KW-0547">Nucleotide-binding</keyword>
<proteinExistence type="predicted"/>
<dbReference type="SUPFAM" id="SSF90123">
    <property type="entry name" value="ABC transporter transmembrane region"/>
    <property type="match status" value="1"/>
</dbReference>
<keyword evidence="6 7" id="KW-0472">Membrane</keyword>
<dbReference type="InterPro" id="IPR039421">
    <property type="entry name" value="Type_1_exporter"/>
</dbReference>
<evidence type="ECO:0000256" key="7">
    <source>
        <dbReference type="SAM" id="Phobius"/>
    </source>
</evidence>
<dbReference type="InterPro" id="IPR036640">
    <property type="entry name" value="ABC1_TM_sf"/>
</dbReference>
<keyword evidence="4 10" id="KW-0067">ATP-binding</keyword>
<dbReference type="Gene3D" id="1.20.1560.10">
    <property type="entry name" value="ABC transporter type 1, transmembrane domain"/>
    <property type="match status" value="1"/>
</dbReference>
<evidence type="ECO:0000313" key="11">
    <source>
        <dbReference type="Proteomes" id="UP001281447"/>
    </source>
</evidence>
<comment type="subcellular location">
    <subcellularLocation>
        <location evidence="1">Cell membrane</location>
        <topology evidence="1">Multi-pass membrane protein</topology>
    </subcellularLocation>
</comment>
<gene>
    <name evidence="10" type="ORF">RWE15_19210</name>
</gene>
<evidence type="ECO:0000256" key="3">
    <source>
        <dbReference type="ARBA" id="ARBA00022741"/>
    </source>
</evidence>
<dbReference type="Pfam" id="PF00664">
    <property type="entry name" value="ABC_membrane"/>
    <property type="match status" value="1"/>
</dbReference>
<dbReference type="SMART" id="SM00382">
    <property type="entry name" value="AAA"/>
    <property type="match status" value="1"/>
</dbReference>
<protein>
    <submittedName>
        <fullName evidence="10">ABC transporter ATP-binding protein</fullName>
    </submittedName>
</protein>
<dbReference type="EMBL" id="JAWDIP010000004">
    <property type="protein sequence ID" value="MDY0396104.1"/>
    <property type="molecule type" value="Genomic_DNA"/>
</dbReference>
<dbReference type="PROSITE" id="PS50893">
    <property type="entry name" value="ABC_TRANSPORTER_2"/>
    <property type="match status" value="1"/>
</dbReference>
<dbReference type="Pfam" id="PF00005">
    <property type="entry name" value="ABC_tran"/>
    <property type="match status" value="1"/>
</dbReference>
<keyword evidence="5 7" id="KW-1133">Transmembrane helix</keyword>
<accession>A0ABU5C9U5</accession>
<evidence type="ECO:0000256" key="1">
    <source>
        <dbReference type="ARBA" id="ARBA00004651"/>
    </source>
</evidence>
<feature type="transmembrane region" description="Helical" evidence="7">
    <location>
        <begin position="47"/>
        <end position="73"/>
    </location>
</feature>
<dbReference type="InterPro" id="IPR017871">
    <property type="entry name" value="ABC_transporter-like_CS"/>
</dbReference>
<feature type="domain" description="ABC transmembrane type-1" evidence="9">
    <location>
        <begin position="50"/>
        <end position="331"/>
    </location>
</feature>
<keyword evidence="2 7" id="KW-0812">Transmembrane</keyword>
<reference evidence="10 11" key="1">
    <citation type="submission" date="2023-10" db="EMBL/GenBank/DDBJ databases">
        <title>Virgibacillus halophilus 5B73C genome.</title>
        <authorList>
            <person name="Miliotis G."/>
            <person name="Sengupta P."/>
            <person name="Hameed A."/>
            <person name="Chuvochina M."/>
            <person name="Mcdonagh F."/>
            <person name="Simpson A.C."/>
            <person name="Singh N.K."/>
            <person name="Rekha P.D."/>
            <person name="Raman K."/>
            <person name="Hugenholtz P."/>
            <person name="Venkateswaran K."/>
        </authorList>
    </citation>
    <scope>NUCLEOTIDE SEQUENCE [LARGE SCALE GENOMIC DNA]</scope>
    <source>
        <strain evidence="10 11">5B73C</strain>
    </source>
</reference>
<dbReference type="GO" id="GO:0005524">
    <property type="term" value="F:ATP binding"/>
    <property type="evidence" value="ECO:0007669"/>
    <property type="project" value="UniProtKB-KW"/>
</dbReference>
<name>A0ABU5C9U5_9BACI</name>
<evidence type="ECO:0000256" key="6">
    <source>
        <dbReference type="ARBA" id="ARBA00023136"/>
    </source>
</evidence>
<comment type="caution">
    <text evidence="10">The sequence shown here is derived from an EMBL/GenBank/DDBJ whole genome shotgun (WGS) entry which is preliminary data.</text>
</comment>
<dbReference type="PANTHER" id="PTHR43394">
    <property type="entry name" value="ATP-DEPENDENT PERMEASE MDL1, MITOCHONDRIAL"/>
    <property type="match status" value="1"/>
</dbReference>
<evidence type="ECO:0000256" key="2">
    <source>
        <dbReference type="ARBA" id="ARBA00022692"/>
    </source>
</evidence>
<feature type="domain" description="ABC transporter" evidence="8">
    <location>
        <begin position="365"/>
        <end position="598"/>
    </location>
</feature>
<dbReference type="InterPro" id="IPR011527">
    <property type="entry name" value="ABC1_TM_dom"/>
</dbReference>
<feature type="transmembrane region" description="Helical" evidence="7">
    <location>
        <begin position="85"/>
        <end position="105"/>
    </location>
</feature>
<sequence>MLSDKLKAPFQYDKIAVEEIAVQKKRAKDTKGTVKRLSGYLTKQKGWLTLVILMVISSTVLGLLGPYLIGSAIDQFIVTKETKGLAVLIIWLISIYLGNSLAIFLQNYWMVGIAQNTVYTLREQLFKQFHLLPIAYFDKRQHGELMSRVTNDIDNVNNTLNQSVIQIISSVLTLVGTLAVMLTLSPLLTLVTAVIIPVMLVSIRWITNRTGPLFKLLQSHIGEMNGYVEEIVSGQHVVKAFSQEDRVLSEFDERNSRLRHAGFWAQTISGCIPKVMNMLNFLSFGLIALVGGLLAIKGIVTVGIIVIFTEYARQFTRPLNELSNQFNILLSAIAGAERVFQVIDETQEETDETNAMEMTKTNGKIEFENVGFAYEKTPILKGISFTAHPGESIAFVGHTGAGKTTIINLIARFYNYDSGKITLDGRDLKQITRKSLRSHLGFVLQDSFLFHDTVRENIRYGRLHATDKEVINAAKQANAHHFIMQLPKGYDTVLDQENSGISQGQRQLLAIARAFIAEPEILILDEATSNIDTITELHIQEALQKLMVGRTSFIIAHRLNTIQQADKIIMMAHGKIVEQGSHQELLERKGDYYELYHSQLQESAG</sequence>
<dbReference type="RefSeq" id="WP_390352644.1">
    <property type="nucleotide sequence ID" value="NZ_JBHUIZ010000003.1"/>
</dbReference>
<dbReference type="InterPro" id="IPR003593">
    <property type="entry name" value="AAA+_ATPase"/>
</dbReference>
<dbReference type="PANTHER" id="PTHR43394:SF1">
    <property type="entry name" value="ATP-BINDING CASSETTE SUB-FAMILY B MEMBER 10, MITOCHONDRIAL"/>
    <property type="match status" value="1"/>
</dbReference>
<dbReference type="PROSITE" id="PS50929">
    <property type="entry name" value="ABC_TM1F"/>
    <property type="match status" value="1"/>
</dbReference>
<evidence type="ECO:0000256" key="5">
    <source>
        <dbReference type="ARBA" id="ARBA00022989"/>
    </source>
</evidence>